<gene>
    <name evidence="2" type="primary">PO14_2</name>
    <name evidence="2" type="ORF">AVEN_155059_1</name>
</gene>
<comment type="caution">
    <text evidence="2">The sequence shown here is derived from an EMBL/GenBank/DDBJ whole genome shotgun (WGS) entry which is preliminary data.</text>
</comment>
<dbReference type="Pfam" id="PF00075">
    <property type="entry name" value="RNase_H"/>
    <property type="match status" value="1"/>
</dbReference>
<proteinExistence type="predicted"/>
<dbReference type="OrthoDB" id="6437652at2759"/>
<evidence type="ECO:0000259" key="1">
    <source>
        <dbReference type="PROSITE" id="PS50879"/>
    </source>
</evidence>
<accession>A0A4Y2AA07</accession>
<dbReference type="InterPro" id="IPR036397">
    <property type="entry name" value="RNaseH_sf"/>
</dbReference>
<evidence type="ECO:0000313" key="2">
    <source>
        <dbReference type="EMBL" id="GBL75764.1"/>
    </source>
</evidence>
<sequence length="369" mass="43205">MYGERISYSKTIKYLGILFDPNLSFISHLNEVQEKVLKLNEKLRRITRATWGLKPQVVKEIYKTVVEKLIQYGNEIWYKDIVKINNKLIQIQRQPLLGITKTYRTVSNEAIQVLSGCPPLDLKISIENDMARQIRRNKLNKIIDDKISFEYKKRIQPWKTLKIDWNYYLEEMKGLMIFTDGSKMDGRVGCAFVVFYNKTELDYRKFRLDDSSTVFMAKVIAIQQAVQYVKANDIGQVNIISDSRSALMALSTVEEARDIINNIKEYKGKITLSWIRAHMGNFWNERADQLAKEATLISDETISFVPSRNQIRNEGNKIIKDLWQNRWNDSKNASWTKNRIDKVNVDRLYGDFYINQILTGHGVFREHLA</sequence>
<dbReference type="AlphaFoldDB" id="A0A4Y2AA07"/>
<evidence type="ECO:0000313" key="3">
    <source>
        <dbReference type="Proteomes" id="UP000499080"/>
    </source>
</evidence>
<keyword evidence="3" id="KW-1185">Reference proteome</keyword>
<reference evidence="2 3" key="1">
    <citation type="journal article" date="2019" name="Sci. Rep.">
        <title>Orb-weaving spider Araneus ventricosus genome elucidates the spidroin gene catalogue.</title>
        <authorList>
            <person name="Kono N."/>
            <person name="Nakamura H."/>
            <person name="Ohtoshi R."/>
            <person name="Moran D.A.P."/>
            <person name="Shinohara A."/>
            <person name="Yoshida Y."/>
            <person name="Fujiwara M."/>
            <person name="Mori M."/>
            <person name="Tomita M."/>
            <person name="Arakawa K."/>
        </authorList>
    </citation>
    <scope>NUCLEOTIDE SEQUENCE [LARGE SCALE GENOMIC DNA]</scope>
</reference>
<dbReference type="PANTHER" id="PTHR33481:SF1">
    <property type="entry name" value="ENDONUCLEASE_EXONUCLEASE_PHOSPHATASE DOMAIN-CONTAINING PROTEIN-RELATED"/>
    <property type="match status" value="1"/>
</dbReference>
<dbReference type="CDD" id="cd09276">
    <property type="entry name" value="Rnase_HI_RT_non_LTR"/>
    <property type="match status" value="1"/>
</dbReference>
<dbReference type="InterPro" id="IPR012337">
    <property type="entry name" value="RNaseH-like_sf"/>
</dbReference>
<dbReference type="Gene3D" id="3.30.420.10">
    <property type="entry name" value="Ribonuclease H-like superfamily/Ribonuclease H"/>
    <property type="match status" value="1"/>
</dbReference>
<dbReference type="Proteomes" id="UP000499080">
    <property type="component" value="Unassembled WGS sequence"/>
</dbReference>
<dbReference type="PANTHER" id="PTHR33481">
    <property type="entry name" value="REVERSE TRANSCRIPTASE"/>
    <property type="match status" value="1"/>
</dbReference>
<organism evidence="2 3">
    <name type="scientific">Araneus ventricosus</name>
    <name type="common">Orbweaver spider</name>
    <name type="synonym">Epeira ventricosa</name>
    <dbReference type="NCBI Taxonomy" id="182803"/>
    <lineage>
        <taxon>Eukaryota</taxon>
        <taxon>Metazoa</taxon>
        <taxon>Ecdysozoa</taxon>
        <taxon>Arthropoda</taxon>
        <taxon>Chelicerata</taxon>
        <taxon>Arachnida</taxon>
        <taxon>Araneae</taxon>
        <taxon>Araneomorphae</taxon>
        <taxon>Entelegynae</taxon>
        <taxon>Araneoidea</taxon>
        <taxon>Araneidae</taxon>
        <taxon>Araneus</taxon>
    </lineage>
</organism>
<dbReference type="EMBL" id="BGPR01000008">
    <property type="protein sequence ID" value="GBL75764.1"/>
    <property type="molecule type" value="Genomic_DNA"/>
</dbReference>
<dbReference type="PROSITE" id="PS50879">
    <property type="entry name" value="RNASE_H_1"/>
    <property type="match status" value="1"/>
</dbReference>
<protein>
    <submittedName>
        <fullName evidence="2">Retrovirus-related Pol polyprotein from type-1 retrotransposable element R1 4</fullName>
    </submittedName>
</protein>
<dbReference type="GO" id="GO:0004523">
    <property type="term" value="F:RNA-DNA hybrid ribonuclease activity"/>
    <property type="evidence" value="ECO:0007669"/>
    <property type="project" value="InterPro"/>
</dbReference>
<dbReference type="InterPro" id="IPR002156">
    <property type="entry name" value="RNaseH_domain"/>
</dbReference>
<name>A0A4Y2AA07_ARAVE</name>
<feature type="domain" description="RNase H type-1" evidence="1">
    <location>
        <begin position="171"/>
        <end position="296"/>
    </location>
</feature>
<dbReference type="SUPFAM" id="SSF53098">
    <property type="entry name" value="Ribonuclease H-like"/>
    <property type="match status" value="1"/>
</dbReference>
<dbReference type="GO" id="GO:0003676">
    <property type="term" value="F:nucleic acid binding"/>
    <property type="evidence" value="ECO:0007669"/>
    <property type="project" value="InterPro"/>
</dbReference>